<evidence type="ECO:0000313" key="1">
    <source>
        <dbReference type="EMBL" id="EMI54631.1"/>
    </source>
</evidence>
<keyword evidence="1" id="KW-0418">Kinase</keyword>
<sequence length="214" mass="23629">MMTRRVLKIGGSLLLRSDLLGDLRAWWLQQPPAFNLAIAGGGEMINAIRTWDRLRPGTPATVHWRCVEMLRFSYESLRDAFLTDPRWPEFQAVDDPSAWARTLSQLAGTGTPGAAFTTTMHLCNVPAIYQRNTSIGSPKTLPESWDTTTDAIALWIAQQVEADECVLLKSCAVPANASLSELIQEGIVDEACSLFENTNMTIRVEPLPGNDGIR</sequence>
<dbReference type="GO" id="GO:0016301">
    <property type="term" value="F:kinase activity"/>
    <property type="evidence" value="ECO:0007669"/>
    <property type="project" value="UniProtKB-KW"/>
</dbReference>
<dbReference type="Proteomes" id="UP000011885">
    <property type="component" value="Unassembled WGS sequence"/>
</dbReference>
<gene>
    <name evidence="1" type="ORF">RSSM_03931</name>
</gene>
<proteinExistence type="predicted"/>
<keyword evidence="1" id="KW-0808">Transferase</keyword>
<dbReference type="EMBL" id="ANOH01000269">
    <property type="protein sequence ID" value="EMI54631.1"/>
    <property type="molecule type" value="Genomic_DNA"/>
</dbReference>
<comment type="caution">
    <text evidence="1">The sequence shown here is derived from an EMBL/GenBank/DDBJ whole genome shotgun (WGS) entry which is preliminary data.</text>
</comment>
<dbReference type="PATRIC" id="fig|1263870.3.peg.4161"/>
<evidence type="ECO:0000313" key="2">
    <source>
        <dbReference type="Proteomes" id="UP000011885"/>
    </source>
</evidence>
<keyword evidence="2" id="KW-1185">Reference proteome</keyword>
<accession>M5U9V2</accession>
<organism evidence="1 2">
    <name type="scientific">Rhodopirellula sallentina SM41</name>
    <dbReference type="NCBI Taxonomy" id="1263870"/>
    <lineage>
        <taxon>Bacteria</taxon>
        <taxon>Pseudomonadati</taxon>
        <taxon>Planctomycetota</taxon>
        <taxon>Planctomycetia</taxon>
        <taxon>Pirellulales</taxon>
        <taxon>Pirellulaceae</taxon>
        <taxon>Rhodopirellula</taxon>
    </lineage>
</organism>
<dbReference type="RefSeq" id="WP_008681786.1">
    <property type="nucleotide sequence ID" value="NZ_ANOH01000269.1"/>
</dbReference>
<name>M5U9V2_9BACT</name>
<dbReference type="AlphaFoldDB" id="M5U9V2"/>
<reference evidence="1 2" key="1">
    <citation type="journal article" date="2013" name="Mar. Genomics">
        <title>Expression of sulfatases in Rhodopirellula baltica and the diversity of sulfatases in the genus Rhodopirellula.</title>
        <authorList>
            <person name="Wegner C.E."/>
            <person name="Richter-Heitmann T."/>
            <person name="Klindworth A."/>
            <person name="Klockow C."/>
            <person name="Richter M."/>
            <person name="Achstetter T."/>
            <person name="Glockner F.O."/>
            <person name="Harder J."/>
        </authorList>
    </citation>
    <scope>NUCLEOTIDE SEQUENCE [LARGE SCALE GENOMIC DNA]</scope>
    <source>
        <strain evidence="1 2">SM41</strain>
    </source>
</reference>
<protein>
    <submittedName>
        <fullName evidence="1">Tetrahydromethanopterin biosynthesis protein, putative kinase</fullName>
    </submittedName>
</protein>